<name>A0A8H6YL80_9AGAR</name>
<feature type="compositionally biased region" description="Basic and acidic residues" evidence="1">
    <location>
        <begin position="7"/>
        <end position="18"/>
    </location>
</feature>
<keyword evidence="3" id="KW-1185">Reference proteome</keyword>
<reference evidence="2" key="1">
    <citation type="submission" date="2020-05" db="EMBL/GenBank/DDBJ databases">
        <title>Mycena genomes resolve the evolution of fungal bioluminescence.</title>
        <authorList>
            <person name="Tsai I.J."/>
        </authorList>
    </citation>
    <scope>NUCLEOTIDE SEQUENCE</scope>
    <source>
        <strain evidence="2">160909Yilan</strain>
    </source>
</reference>
<proteinExistence type="predicted"/>
<evidence type="ECO:0000313" key="2">
    <source>
        <dbReference type="EMBL" id="KAF7361112.1"/>
    </source>
</evidence>
<dbReference type="Proteomes" id="UP000623467">
    <property type="component" value="Unassembled WGS sequence"/>
</dbReference>
<gene>
    <name evidence="2" type="ORF">MSAN_01142800</name>
</gene>
<feature type="region of interest" description="Disordered" evidence="1">
    <location>
        <begin position="1"/>
        <end position="29"/>
    </location>
</feature>
<evidence type="ECO:0000256" key="1">
    <source>
        <dbReference type="SAM" id="MobiDB-lite"/>
    </source>
</evidence>
<evidence type="ECO:0000313" key="3">
    <source>
        <dbReference type="Proteomes" id="UP000623467"/>
    </source>
</evidence>
<accession>A0A8H6YL80</accession>
<dbReference type="AlphaFoldDB" id="A0A8H6YL80"/>
<comment type="caution">
    <text evidence="2">The sequence shown here is derived from an EMBL/GenBank/DDBJ whole genome shotgun (WGS) entry which is preliminary data.</text>
</comment>
<sequence length="209" mass="21289">MTFVDRPQTKPENEGEGKEGEEDDPPTATEWVRHMVCCAHREVDNAAAASATTATASPTAASAPTPAGAPAATPSGSPAVVLAVLAPTPDTVRPLSTGDAAQNKHNALLLVVPLPSMPPITPTLLLKCARAHGSSGGGSLANTAAAVRKGSVQAGTREKRATGDGTLNFSGALCRAARTGARITGADIASVGRRERVRVHHVHSNLPPH</sequence>
<dbReference type="EMBL" id="JACAZH010000008">
    <property type="protein sequence ID" value="KAF7361112.1"/>
    <property type="molecule type" value="Genomic_DNA"/>
</dbReference>
<organism evidence="2 3">
    <name type="scientific">Mycena sanguinolenta</name>
    <dbReference type="NCBI Taxonomy" id="230812"/>
    <lineage>
        <taxon>Eukaryota</taxon>
        <taxon>Fungi</taxon>
        <taxon>Dikarya</taxon>
        <taxon>Basidiomycota</taxon>
        <taxon>Agaricomycotina</taxon>
        <taxon>Agaricomycetes</taxon>
        <taxon>Agaricomycetidae</taxon>
        <taxon>Agaricales</taxon>
        <taxon>Marasmiineae</taxon>
        <taxon>Mycenaceae</taxon>
        <taxon>Mycena</taxon>
    </lineage>
</organism>
<protein>
    <submittedName>
        <fullName evidence="2">Uncharacterized protein</fullName>
    </submittedName>
</protein>